<reference evidence="3" key="1">
    <citation type="journal article" date="2019" name="Int. J. Syst. Evol. Microbiol.">
        <title>The Global Catalogue of Microorganisms (GCM) 10K type strain sequencing project: providing services to taxonomists for standard genome sequencing and annotation.</title>
        <authorList>
            <consortium name="The Broad Institute Genomics Platform"/>
            <consortium name="The Broad Institute Genome Sequencing Center for Infectious Disease"/>
            <person name="Wu L."/>
            <person name="Ma J."/>
        </authorList>
    </citation>
    <scope>NUCLEOTIDE SEQUENCE [LARGE SCALE GENOMIC DNA]</scope>
    <source>
        <strain evidence="3">CECT 8064</strain>
    </source>
</reference>
<evidence type="ECO:0000313" key="2">
    <source>
        <dbReference type="EMBL" id="MFC4514869.1"/>
    </source>
</evidence>
<dbReference type="RefSeq" id="WP_189451877.1">
    <property type="nucleotide sequence ID" value="NZ_JBHSFS010000007.1"/>
</dbReference>
<feature type="signal peptide" evidence="1">
    <location>
        <begin position="1"/>
        <end position="27"/>
    </location>
</feature>
<name>A0ABV9BLA9_9ACTN</name>
<proteinExistence type="predicted"/>
<evidence type="ECO:0000256" key="1">
    <source>
        <dbReference type="SAM" id="SignalP"/>
    </source>
</evidence>
<dbReference type="EMBL" id="JBHSFS010000007">
    <property type="protein sequence ID" value="MFC4514869.1"/>
    <property type="molecule type" value="Genomic_DNA"/>
</dbReference>
<comment type="caution">
    <text evidence="2">The sequence shown here is derived from an EMBL/GenBank/DDBJ whole genome shotgun (WGS) entry which is preliminary data.</text>
</comment>
<sequence>MKVISRVLATAVIASSVAITGANAAMAADTPPPIVEDFEYPQADKIFQERGIKLKSGDGHIMLATCDSSPGLIEVYSRGMQERDKVGQGKFCFKVNGPSGYLSLELPTVYGAKGNDYAVKVNMVTSNESKSFDLDKNKWTPVGESADPQGREFTLLEIVAKK</sequence>
<gene>
    <name evidence="2" type="ORF">ACFPEN_18220</name>
</gene>
<keyword evidence="3" id="KW-1185">Reference proteome</keyword>
<feature type="chain" id="PRO_5045456354" description="Secreted protein" evidence="1">
    <location>
        <begin position="28"/>
        <end position="162"/>
    </location>
</feature>
<evidence type="ECO:0008006" key="4">
    <source>
        <dbReference type="Google" id="ProtNLM"/>
    </source>
</evidence>
<protein>
    <recommendedName>
        <fullName evidence="4">Secreted protein</fullName>
    </recommendedName>
</protein>
<dbReference type="Proteomes" id="UP001595990">
    <property type="component" value="Unassembled WGS sequence"/>
</dbReference>
<organism evidence="2 3">
    <name type="scientific">Streptomyces ehimensis</name>
    <dbReference type="NCBI Taxonomy" id="68195"/>
    <lineage>
        <taxon>Bacteria</taxon>
        <taxon>Bacillati</taxon>
        <taxon>Actinomycetota</taxon>
        <taxon>Actinomycetes</taxon>
        <taxon>Kitasatosporales</taxon>
        <taxon>Streptomycetaceae</taxon>
        <taxon>Streptomyces</taxon>
    </lineage>
</organism>
<evidence type="ECO:0000313" key="3">
    <source>
        <dbReference type="Proteomes" id="UP001595990"/>
    </source>
</evidence>
<accession>A0ABV9BLA9</accession>
<keyword evidence="1" id="KW-0732">Signal</keyword>